<protein>
    <submittedName>
        <fullName evidence="2">Uncharacterized protein</fullName>
    </submittedName>
</protein>
<evidence type="ECO:0000313" key="2">
    <source>
        <dbReference type="EMBL" id="CDL80005.1"/>
    </source>
</evidence>
<accession>W1IS14</accession>
<keyword evidence="1" id="KW-0472">Membrane</keyword>
<reference evidence="2 3" key="1">
    <citation type="submission" date="2013-11" db="EMBL/GenBank/DDBJ databases">
        <title>Draft genome sequence and annotation of the entomopathogenic bacterium, Xenorhabdus cabanillasi strain JM26.</title>
        <authorList>
            <person name="Gualtieri M."/>
            <person name="Ogier J.C."/>
            <person name="Pages S."/>
            <person name="Givaudan A."/>
            <person name="Gaudriault S."/>
        </authorList>
    </citation>
    <scope>NUCLEOTIDE SEQUENCE [LARGE SCALE GENOMIC DNA]</scope>
    <source>
        <strain evidence="2 3">JM26</strain>
    </source>
</reference>
<keyword evidence="1" id="KW-0812">Transmembrane</keyword>
<feature type="transmembrane region" description="Helical" evidence="1">
    <location>
        <begin position="7"/>
        <end position="33"/>
    </location>
</feature>
<dbReference type="AlphaFoldDB" id="W1IS14"/>
<evidence type="ECO:0000256" key="1">
    <source>
        <dbReference type="SAM" id="Phobius"/>
    </source>
</evidence>
<sequence length="57" mass="6948">MIMIFSIVLFLAVNYFCIVFFYLAMGAIFIYMLNVFYNTVTNKMFEFLFGNNRYYHK</sequence>
<gene>
    <name evidence="2" type="ORF">XCR1_1320006</name>
</gene>
<evidence type="ECO:0000313" key="3">
    <source>
        <dbReference type="Proteomes" id="UP000019197"/>
    </source>
</evidence>
<dbReference type="EMBL" id="CBXE010000038">
    <property type="protein sequence ID" value="CDL80005.1"/>
    <property type="molecule type" value="Genomic_DNA"/>
</dbReference>
<keyword evidence="1" id="KW-1133">Transmembrane helix</keyword>
<organism evidence="2 3">
    <name type="scientific">Xenorhabdus cabanillasii JM26</name>
    <dbReference type="NCBI Taxonomy" id="1427517"/>
    <lineage>
        <taxon>Bacteria</taxon>
        <taxon>Pseudomonadati</taxon>
        <taxon>Pseudomonadota</taxon>
        <taxon>Gammaproteobacteria</taxon>
        <taxon>Enterobacterales</taxon>
        <taxon>Morganellaceae</taxon>
        <taxon>Xenorhabdus</taxon>
    </lineage>
</organism>
<proteinExistence type="predicted"/>
<dbReference type="Proteomes" id="UP000019197">
    <property type="component" value="Unassembled WGS sequence"/>
</dbReference>
<name>W1IS14_9GAMM</name>
<comment type="caution">
    <text evidence="2">The sequence shown here is derived from an EMBL/GenBank/DDBJ whole genome shotgun (WGS) entry which is preliminary data.</text>
</comment>